<dbReference type="SUPFAM" id="SSF116734">
    <property type="entry name" value="DNA methylase specificity domain"/>
    <property type="match status" value="2"/>
</dbReference>
<feature type="domain" description="Type I restriction modification DNA specificity" evidence="4">
    <location>
        <begin position="60"/>
        <end position="202"/>
    </location>
</feature>
<keyword evidence="3" id="KW-0238">DNA-binding</keyword>
<dbReference type="CDD" id="cd17252">
    <property type="entry name" value="RMtype1_S_EcoKI-TRD1-CR1_like"/>
    <property type="match status" value="1"/>
</dbReference>
<dbReference type="PANTHER" id="PTHR30408">
    <property type="entry name" value="TYPE-1 RESTRICTION ENZYME ECOKI SPECIFICITY PROTEIN"/>
    <property type="match status" value="1"/>
</dbReference>
<keyword evidence="2" id="KW-0680">Restriction system</keyword>
<dbReference type="Pfam" id="PF01420">
    <property type="entry name" value="Methylase_S"/>
    <property type="match status" value="2"/>
</dbReference>
<proteinExistence type="inferred from homology"/>
<evidence type="ECO:0000313" key="6">
    <source>
        <dbReference type="Proteomes" id="UP000468650"/>
    </source>
</evidence>
<dbReference type="InterPro" id="IPR000055">
    <property type="entry name" value="Restrct_endonuc_typeI_TRD"/>
</dbReference>
<name>A0A6N6RI90_9FLAO</name>
<gene>
    <name evidence="5" type="ORF">F8C67_09000</name>
</gene>
<dbReference type="InterPro" id="IPR052021">
    <property type="entry name" value="Type-I_RS_S_subunit"/>
</dbReference>
<dbReference type="Gene3D" id="3.90.220.20">
    <property type="entry name" value="DNA methylase specificity domains"/>
    <property type="match status" value="2"/>
</dbReference>
<accession>A0A6N6RI90</accession>
<dbReference type="PANTHER" id="PTHR30408:SF12">
    <property type="entry name" value="TYPE I RESTRICTION ENZYME MJAVIII SPECIFICITY SUBUNIT"/>
    <property type="match status" value="1"/>
</dbReference>
<evidence type="ECO:0000256" key="2">
    <source>
        <dbReference type="ARBA" id="ARBA00022747"/>
    </source>
</evidence>
<keyword evidence="6" id="KW-1185">Reference proteome</keyword>
<evidence type="ECO:0000259" key="4">
    <source>
        <dbReference type="Pfam" id="PF01420"/>
    </source>
</evidence>
<evidence type="ECO:0000313" key="5">
    <source>
        <dbReference type="EMBL" id="KAB2810007.1"/>
    </source>
</evidence>
<sequence>MKRYPSYQSTNGIIEVEFPESWQKSRLRFIGNLYGGLTGKAGNDFNDLGHPNNRSFIPFTNVFKNTYINTDDLQFVKIQEGERQNEVRKGDLFFLMSSEGREDLGKCSLLNDDLNSVYLNSFCKGFRVSRDDFDPKYLNYLLFGDIHRNLISIEGRGFTRINLRQESLLNALILKPSIEEQTQIARYLDYKTAKIDALIEKKQRLIDLLEEERTAIINQAVTKGLNPNVPMKDSGIEWLGEIPEHWEIMRISLISNYLSYGFTNPMPTTSQGPYMLTANDIKDGFIDYENARRTEQDAYDNLLTKKSKPFLKDILITKDGTLGRVAICDREDVCINQSVAVIRVDPDKLIPDLLLHFLRASYYQTKMEFDAGGTTIKHIYITRLAKMKVAFPIEKKEQERLLFAIEERIKSHDKKLSAIRREVELLQEYRTALISEVVTGKVDVRDEVIPE</sequence>
<comment type="caution">
    <text evidence="5">The sequence shown here is derived from an EMBL/GenBank/DDBJ whole genome shotgun (WGS) entry which is preliminary data.</text>
</comment>
<protein>
    <recommendedName>
        <fullName evidence="4">Type I restriction modification DNA specificity domain-containing protein</fullName>
    </recommendedName>
</protein>
<comment type="similarity">
    <text evidence="1">Belongs to the type-I restriction system S methylase family.</text>
</comment>
<dbReference type="Proteomes" id="UP000468650">
    <property type="component" value="Unassembled WGS sequence"/>
</dbReference>
<feature type="domain" description="Type I restriction modification DNA specificity" evidence="4">
    <location>
        <begin position="271"/>
        <end position="400"/>
    </location>
</feature>
<dbReference type="RefSeq" id="WP_151667508.1">
    <property type="nucleotide sequence ID" value="NZ_WBVO01000006.1"/>
</dbReference>
<evidence type="ECO:0000256" key="3">
    <source>
        <dbReference type="ARBA" id="ARBA00023125"/>
    </source>
</evidence>
<reference evidence="5 6" key="1">
    <citation type="submission" date="2019-09" db="EMBL/GenBank/DDBJ databases">
        <title>Genomes of family Cryomorphaceae.</title>
        <authorList>
            <person name="Bowman J.P."/>
        </authorList>
    </citation>
    <scope>NUCLEOTIDE SEQUENCE [LARGE SCALE GENOMIC DNA]</scope>
    <source>
        <strain evidence="5 6">LMG 25704</strain>
    </source>
</reference>
<dbReference type="InterPro" id="IPR044946">
    <property type="entry name" value="Restrct_endonuc_typeI_TRD_sf"/>
</dbReference>
<dbReference type="EMBL" id="WBVO01000006">
    <property type="protein sequence ID" value="KAB2810007.1"/>
    <property type="molecule type" value="Genomic_DNA"/>
</dbReference>
<organism evidence="5 6">
    <name type="scientific">Phaeocystidibacter luteus</name>
    <dbReference type="NCBI Taxonomy" id="911197"/>
    <lineage>
        <taxon>Bacteria</taxon>
        <taxon>Pseudomonadati</taxon>
        <taxon>Bacteroidota</taxon>
        <taxon>Flavobacteriia</taxon>
        <taxon>Flavobacteriales</taxon>
        <taxon>Phaeocystidibacteraceae</taxon>
        <taxon>Phaeocystidibacter</taxon>
    </lineage>
</organism>
<dbReference type="GO" id="GO:0003677">
    <property type="term" value="F:DNA binding"/>
    <property type="evidence" value="ECO:0007669"/>
    <property type="project" value="UniProtKB-KW"/>
</dbReference>
<dbReference type="OrthoDB" id="667970at2"/>
<evidence type="ECO:0000256" key="1">
    <source>
        <dbReference type="ARBA" id="ARBA00010923"/>
    </source>
</evidence>
<dbReference type="AlphaFoldDB" id="A0A6N6RI90"/>
<dbReference type="Gene3D" id="1.10.287.1120">
    <property type="entry name" value="Bipartite methylase S protein"/>
    <property type="match status" value="1"/>
</dbReference>
<dbReference type="GO" id="GO:0009307">
    <property type="term" value="P:DNA restriction-modification system"/>
    <property type="evidence" value="ECO:0007669"/>
    <property type="project" value="UniProtKB-KW"/>
</dbReference>